<accession>A0A9D4ZIB7</accession>
<protein>
    <submittedName>
        <fullName evidence="2">Uncharacterized protein</fullName>
    </submittedName>
</protein>
<reference evidence="2" key="1">
    <citation type="submission" date="2021-01" db="EMBL/GenBank/DDBJ databases">
        <title>Adiantum capillus-veneris genome.</title>
        <authorList>
            <person name="Fang Y."/>
            <person name="Liao Q."/>
        </authorList>
    </citation>
    <scope>NUCLEOTIDE SEQUENCE</scope>
    <source>
        <strain evidence="2">H3</strain>
        <tissue evidence="2">Leaf</tissue>
    </source>
</reference>
<proteinExistence type="predicted"/>
<gene>
    <name evidence="2" type="ORF">GOP47_0010953</name>
</gene>
<feature type="region of interest" description="Disordered" evidence="1">
    <location>
        <begin position="1"/>
        <end position="55"/>
    </location>
</feature>
<feature type="compositionally biased region" description="Basic and acidic residues" evidence="1">
    <location>
        <begin position="1"/>
        <end position="14"/>
    </location>
</feature>
<dbReference type="Proteomes" id="UP000886520">
    <property type="component" value="Chromosome 10"/>
</dbReference>
<dbReference type="EMBL" id="JABFUD020000010">
    <property type="protein sequence ID" value="KAI5074992.1"/>
    <property type="molecule type" value="Genomic_DNA"/>
</dbReference>
<sequence length="135" mass="14817">MKEERPPEGRRGAEEGGGFSRAEGCHVRRGSGCTDRSAGCKRPARGGPPVIGGLKGALQRRRGSQRCGREHEGNWSQCMRAGRYVYCAEEEAIEGKSITFGCYWSPREKAIGLLLIQEKVLEQTSKKTMLSLSVC</sequence>
<comment type="caution">
    <text evidence="2">The sequence shown here is derived from an EMBL/GenBank/DDBJ whole genome shotgun (WGS) entry which is preliminary data.</text>
</comment>
<organism evidence="2 3">
    <name type="scientific">Adiantum capillus-veneris</name>
    <name type="common">Maidenhair fern</name>
    <dbReference type="NCBI Taxonomy" id="13818"/>
    <lineage>
        <taxon>Eukaryota</taxon>
        <taxon>Viridiplantae</taxon>
        <taxon>Streptophyta</taxon>
        <taxon>Embryophyta</taxon>
        <taxon>Tracheophyta</taxon>
        <taxon>Polypodiopsida</taxon>
        <taxon>Polypodiidae</taxon>
        <taxon>Polypodiales</taxon>
        <taxon>Pteridineae</taxon>
        <taxon>Pteridaceae</taxon>
        <taxon>Vittarioideae</taxon>
        <taxon>Adiantum</taxon>
    </lineage>
</organism>
<dbReference type="AlphaFoldDB" id="A0A9D4ZIB7"/>
<evidence type="ECO:0000313" key="3">
    <source>
        <dbReference type="Proteomes" id="UP000886520"/>
    </source>
</evidence>
<keyword evidence="3" id="KW-1185">Reference proteome</keyword>
<evidence type="ECO:0000313" key="2">
    <source>
        <dbReference type="EMBL" id="KAI5074992.1"/>
    </source>
</evidence>
<name>A0A9D4ZIB7_ADICA</name>
<evidence type="ECO:0000256" key="1">
    <source>
        <dbReference type="SAM" id="MobiDB-lite"/>
    </source>
</evidence>